<keyword evidence="2" id="KW-1185">Reference proteome</keyword>
<evidence type="ECO:0000313" key="2">
    <source>
        <dbReference type="Proteomes" id="UP000199416"/>
    </source>
</evidence>
<protein>
    <submittedName>
        <fullName evidence="1">Uncharacterized protein</fullName>
    </submittedName>
</protein>
<dbReference type="EMBL" id="FMZF01000002">
    <property type="protein sequence ID" value="SDC55272.1"/>
    <property type="molecule type" value="Genomic_DNA"/>
</dbReference>
<dbReference type="AlphaFoldDB" id="A0A1G6MIB3"/>
<dbReference type="RefSeq" id="WP_091365329.1">
    <property type="nucleotide sequence ID" value="NZ_FMZF01000002.1"/>
</dbReference>
<organism evidence="1 2">
    <name type="scientific">Geodermatophilus telluris</name>
    <dbReference type="NCBI Taxonomy" id="1190417"/>
    <lineage>
        <taxon>Bacteria</taxon>
        <taxon>Bacillati</taxon>
        <taxon>Actinomycetota</taxon>
        <taxon>Actinomycetes</taxon>
        <taxon>Geodermatophilales</taxon>
        <taxon>Geodermatophilaceae</taxon>
        <taxon>Geodermatophilus</taxon>
    </lineage>
</organism>
<proteinExistence type="predicted"/>
<reference evidence="2" key="1">
    <citation type="submission" date="2016-10" db="EMBL/GenBank/DDBJ databases">
        <authorList>
            <person name="Varghese N."/>
            <person name="Submissions S."/>
        </authorList>
    </citation>
    <scope>NUCLEOTIDE SEQUENCE [LARGE SCALE GENOMIC DNA]</scope>
    <source>
        <strain evidence="2">DSM 45421</strain>
    </source>
</reference>
<name>A0A1G6MIB3_9ACTN</name>
<sequence>MRVGTAAAVLAAAVLLLTGCSDVHLPAVEEVAGDFAAGDPAVRCQLLTRAAVESLEHEEPAGCATALQDLQLGTGGVESAQVWGTEAQVRLTDDTLFLTATTDGWRVAAAGCAHSDEDRYDCLVEGS</sequence>
<dbReference type="Proteomes" id="UP000199416">
    <property type="component" value="Unassembled WGS sequence"/>
</dbReference>
<dbReference type="STRING" id="1190417.SAMN05660690_1873"/>
<dbReference type="PROSITE" id="PS51257">
    <property type="entry name" value="PROKAR_LIPOPROTEIN"/>
    <property type="match status" value="1"/>
</dbReference>
<dbReference type="OrthoDB" id="5193742at2"/>
<evidence type="ECO:0000313" key="1">
    <source>
        <dbReference type="EMBL" id="SDC55272.1"/>
    </source>
</evidence>
<gene>
    <name evidence="1" type="ORF">SAMN05660690_1873</name>
</gene>
<accession>A0A1G6MIB3</accession>